<name>A0ABT3YD43_9HYPH</name>
<gene>
    <name evidence="5 6" type="primary">pqqA</name>
    <name evidence="6" type="ORF">OEG82_07260</name>
</gene>
<dbReference type="Pfam" id="PF08042">
    <property type="entry name" value="PqqA"/>
    <property type="match status" value="1"/>
</dbReference>
<dbReference type="RefSeq" id="WP_267614890.1">
    <property type="nucleotide sequence ID" value="NZ_JAOVZQ010000001.1"/>
</dbReference>
<dbReference type="HAMAP" id="MF_00656">
    <property type="entry name" value="PQQ_syn_PqqA"/>
    <property type="match status" value="1"/>
</dbReference>
<reference evidence="6" key="1">
    <citation type="submission" date="2022-10" db="EMBL/GenBank/DDBJ databases">
        <title>Hoeflea sp. J2-29, isolated from marine algae.</title>
        <authorList>
            <person name="Kristyanto S."/>
            <person name="Kim J.M."/>
            <person name="Jeon C.O."/>
        </authorList>
    </citation>
    <scope>NUCLEOTIDE SEQUENCE</scope>
    <source>
        <strain evidence="6">J2-29</strain>
    </source>
</reference>
<comment type="caution">
    <text evidence="6">The sequence shown here is derived from an EMBL/GenBank/DDBJ whole genome shotgun (WGS) entry which is preliminary data.</text>
</comment>
<evidence type="ECO:0000313" key="7">
    <source>
        <dbReference type="Proteomes" id="UP001081283"/>
    </source>
</evidence>
<accession>A0ABT3YD43</accession>
<evidence type="ECO:0000256" key="4">
    <source>
        <dbReference type="ARBA" id="ARBA00022905"/>
    </source>
</evidence>
<comment type="pathway">
    <text evidence="1 5">Cofactor biosynthesis; pyrroloquinoline quinone biosynthesis.</text>
</comment>
<sequence length="26" mass="2956">MAWKTPKVAEVQVGMEINMYACAKQK</sequence>
<evidence type="ECO:0000256" key="5">
    <source>
        <dbReference type="HAMAP-Rule" id="MF_00656"/>
    </source>
</evidence>
<keyword evidence="7" id="KW-1185">Reference proteome</keyword>
<dbReference type="NCBIfam" id="TIGR02107">
    <property type="entry name" value="PQQ_syn_pqqA"/>
    <property type="match status" value="1"/>
</dbReference>
<evidence type="ECO:0000256" key="1">
    <source>
        <dbReference type="ARBA" id="ARBA00004886"/>
    </source>
</evidence>
<dbReference type="InterPro" id="IPR011725">
    <property type="entry name" value="PQQ_synth_PqqA"/>
</dbReference>
<evidence type="ECO:0000313" key="6">
    <source>
        <dbReference type="EMBL" id="MCY0093817.1"/>
    </source>
</evidence>
<comment type="similarity">
    <text evidence="2 5">Belongs to the PqqA family.</text>
</comment>
<keyword evidence="4 5" id="KW-0884">PQQ biosynthesis</keyword>
<dbReference type="Proteomes" id="UP001081283">
    <property type="component" value="Unassembled WGS sequence"/>
</dbReference>
<feature type="cross-link" description="Pyrroloquinoline quinone (Glu-Tyr)" evidence="5">
    <location>
        <begin position="16"/>
        <end position="20"/>
    </location>
</feature>
<organism evidence="6 7">
    <name type="scientific">Hoeflea ulvae</name>
    <dbReference type="NCBI Taxonomy" id="2983764"/>
    <lineage>
        <taxon>Bacteria</taxon>
        <taxon>Pseudomonadati</taxon>
        <taxon>Pseudomonadota</taxon>
        <taxon>Alphaproteobacteria</taxon>
        <taxon>Hyphomicrobiales</taxon>
        <taxon>Rhizobiaceae</taxon>
        <taxon>Hoeflea</taxon>
    </lineage>
</organism>
<proteinExistence type="inferred from homology"/>
<protein>
    <recommendedName>
        <fullName evidence="3 5">Coenzyme PQQ synthesis protein A</fullName>
    </recommendedName>
    <alternativeName>
        <fullName evidence="5">Pyrroloquinoline quinone biosynthesis protein A</fullName>
    </alternativeName>
</protein>
<evidence type="ECO:0000256" key="3">
    <source>
        <dbReference type="ARBA" id="ARBA00015086"/>
    </source>
</evidence>
<comment type="function">
    <text evidence="5">Required for coenzyme pyrroloquinoline quinone (PQQ) biosynthesis. PQQ is probably formed by cross-linking a specific glutamate to a specific tyrosine residue and excising these residues from the peptide.</text>
</comment>
<evidence type="ECO:0000256" key="2">
    <source>
        <dbReference type="ARBA" id="ARBA00009325"/>
    </source>
</evidence>
<dbReference type="EMBL" id="JAOVZQ010000001">
    <property type="protein sequence ID" value="MCY0093817.1"/>
    <property type="molecule type" value="Genomic_DNA"/>
</dbReference>